<sequence>MEQNLKRKRDEDCPRITFNAGDRTFDRLLKEESLEDMISVVRKKLGYATDIPMRFSQLRDGRKVDLEDDDDFEAFCSAARSLPAVTIEVTALSDDREATTQPEELPVTKRKKRKLQEAAEPIPGGGKTAENSGQRRKTSADSVEVQNPPPPKKKKRKHTEKDSSKDSATATEKEQPTNAAGGVKPSAPATSVKVAVPLPNSTENYSQDAPQEDSTQPSTEKTEKVKKRKKKAQQETDDVIEKTKQAAKSPEAPQPKQAGPVAPIVNSVNKKPGQNDKSTSAATRQDDGVARTDSEATIVDKPKKKEKKNNKTADDAAQSPKDAVVEPTAQDDDSERPKKRRKKKKTFAKDVDEPTDSTEPQVDAVVIKRRRDKPPAAASTAAAAVPHKDLTTPPSETTSGGDTPTTNVKALAGKSSHDKDVADKALKKKKKTGDRSLEETSGAANKDKKGNSKKSSANKHVSDDEETESPKPEKKTKAKPKSKAPEKEPTPSSSDEEIQEEAERTVTVVLSKQGPTKPVNGVAELTTQPTEKEKTVKGTAPVPKQTLPSAGPKPVVPTPPNPQPSEVPKRKITRPSDDQCPLCLVNPRHVPSRCRLIRQTGLKGLQDRLEEIEGTEVGTEDVAWKNKLIKDIKGHITKKEAKEGKGKVR</sequence>
<keyword evidence="3" id="KW-1185">Reference proteome</keyword>
<accession>A0A5C3KUD9</accession>
<reference evidence="2 3" key="1">
    <citation type="journal article" date="2019" name="Nat. Ecol. Evol.">
        <title>Megaphylogeny resolves global patterns of mushroom evolution.</title>
        <authorList>
            <person name="Varga T."/>
            <person name="Krizsan K."/>
            <person name="Foldi C."/>
            <person name="Dima B."/>
            <person name="Sanchez-Garcia M."/>
            <person name="Sanchez-Ramirez S."/>
            <person name="Szollosi G.J."/>
            <person name="Szarkandi J.G."/>
            <person name="Papp V."/>
            <person name="Albert L."/>
            <person name="Andreopoulos W."/>
            <person name="Angelini C."/>
            <person name="Antonin V."/>
            <person name="Barry K.W."/>
            <person name="Bougher N.L."/>
            <person name="Buchanan P."/>
            <person name="Buyck B."/>
            <person name="Bense V."/>
            <person name="Catcheside P."/>
            <person name="Chovatia M."/>
            <person name="Cooper J."/>
            <person name="Damon W."/>
            <person name="Desjardin D."/>
            <person name="Finy P."/>
            <person name="Geml J."/>
            <person name="Haridas S."/>
            <person name="Hughes K."/>
            <person name="Justo A."/>
            <person name="Karasinski D."/>
            <person name="Kautmanova I."/>
            <person name="Kiss B."/>
            <person name="Kocsube S."/>
            <person name="Kotiranta H."/>
            <person name="LaButti K.M."/>
            <person name="Lechner B.E."/>
            <person name="Liimatainen K."/>
            <person name="Lipzen A."/>
            <person name="Lukacs Z."/>
            <person name="Mihaltcheva S."/>
            <person name="Morgado L.N."/>
            <person name="Niskanen T."/>
            <person name="Noordeloos M.E."/>
            <person name="Ohm R.A."/>
            <person name="Ortiz-Santana B."/>
            <person name="Ovrebo C."/>
            <person name="Racz N."/>
            <person name="Riley R."/>
            <person name="Savchenko A."/>
            <person name="Shiryaev A."/>
            <person name="Soop K."/>
            <person name="Spirin V."/>
            <person name="Szebenyi C."/>
            <person name="Tomsovsky M."/>
            <person name="Tulloss R.E."/>
            <person name="Uehling J."/>
            <person name="Grigoriev I.V."/>
            <person name="Vagvolgyi C."/>
            <person name="Papp T."/>
            <person name="Martin F.M."/>
            <person name="Miettinen O."/>
            <person name="Hibbett D.S."/>
            <person name="Nagy L.G."/>
        </authorList>
    </citation>
    <scope>NUCLEOTIDE SEQUENCE [LARGE SCALE GENOMIC DNA]</scope>
    <source>
        <strain evidence="2 3">CBS 121175</strain>
    </source>
</reference>
<evidence type="ECO:0000313" key="3">
    <source>
        <dbReference type="Proteomes" id="UP000307440"/>
    </source>
</evidence>
<feature type="compositionally biased region" description="Basic and acidic residues" evidence="1">
    <location>
        <begin position="415"/>
        <end position="425"/>
    </location>
</feature>
<dbReference type="STRING" id="230819.A0A5C3KUD9"/>
<name>A0A5C3KUD9_COPMA</name>
<dbReference type="EMBL" id="ML210209">
    <property type="protein sequence ID" value="TFK23917.1"/>
    <property type="molecule type" value="Genomic_DNA"/>
</dbReference>
<feature type="compositionally biased region" description="Basic residues" evidence="1">
    <location>
        <begin position="337"/>
        <end position="346"/>
    </location>
</feature>
<organism evidence="2 3">
    <name type="scientific">Coprinopsis marcescibilis</name>
    <name type="common">Agaric fungus</name>
    <name type="synonym">Psathyrella marcescibilis</name>
    <dbReference type="NCBI Taxonomy" id="230819"/>
    <lineage>
        <taxon>Eukaryota</taxon>
        <taxon>Fungi</taxon>
        <taxon>Dikarya</taxon>
        <taxon>Basidiomycota</taxon>
        <taxon>Agaricomycotina</taxon>
        <taxon>Agaricomycetes</taxon>
        <taxon>Agaricomycetidae</taxon>
        <taxon>Agaricales</taxon>
        <taxon>Agaricineae</taxon>
        <taxon>Psathyrellaceae</taxon>
        <taxon>Coprinopsis</taxon>
    </lineage>
</organism>
<dbReference type="AlphaFoldDB" id="A0A5C3KUD9"/>
<dbReference type="OrthoDB" id="3357439at2759"/>
<protein>
    <submittedName>
        <fullName evidence="2">Uncharacterized protein</fullName>
    </submittedName>
</protein>
<feature type="compositionally biased region" description="Pro residues" evidence="1">
    <location>
        <begin position="554"/>
        <end position="565"/>
    </location>
</feature>
<feature type="region of interest" description="Disordered" evidence="1">
    <location>
        <begin position="93"/>
        <end position="585"/>
    </location>
</feature>
<feature type="compositionally biased region" description="Polar residues" evidence="1">
    <location>
        <begin position="199"/>
        <end position="218"/>
    </location>
</feature>
<feature type="compositionally biased region" description="Basic and acidic residues" evidence="1">
    <location>
        <begin position="159"/>
        <end position="175"/>
    </location>
</feature>
<gene>
    <name evidence="2" type="ORF">FA15DRAFT_439345</name>
</gene>
<evidence type="ECO:0000256" key="1">
    <source>
        <dbReference type="SAM" id="MobiDB-lite"/>
    </source>
</evidence>
<proteinExistence type="predicted"/>
<evidence type="ECO:0000313" key="2">
    <source>
        <dbReference type="EMBL" id="TFK23917.1"/>
    </source>
</evidence>
<feature type="compositionally biased region" description="Basic and acidic residues" evidence="1">
    <location>
        <begin position="284"/>
        <end position="314"/>
    </location>
</feature>
<feature type="compositionally biased region" description="Polar residues" evidence="1">
    <location>
        <begin position="392"/>
        <end position="408"/>
    </location>
</feature>
<dbReference type="Proteomes" id="UP000307440">
    <property type="component" value="Unassembled WGS sequence"/>
</dbReference>